<feature type="region of interest" description="Disordered" evidence="2">
    <location>
        <begin position="1"/>
        <end position="289"/>
    </location>
</feature>
<feature type="compositionally biased region" description="Polar residues" evidence="2">
    <location>
        <begin position="47"/>
        <end position="61"/>
    </location>
</feature>
<feature type="region of interest" description="Disordered" evidence="2">
    <location>
        <begin position="837"/>
        <end position="858"/>
    </location>
</feature>
<gene>
    <name evidence="4" type="ORF">PDIGIT_LOCUS9912</name>
</gene>
<feature type="region of interest" description="Disordered" evidence="2">
    <location>
        <begin position="700"/>
        <end position="757"/>
    </location>
</feature>
<reference evidence="4" key="1">
    <citation type="submission" date="2023-01" db="EMBL/GenBank/DDBJ databases">
        <authorList>
            <person name="Van Ghelder C."/>
            <person name="Rancurel C."/>
        </authorList>
    </citation>
    <scope>NUCLEOTIDE SEQUENCE</scope>
    <source>
        <strain evidence="4">CNCM I-4278</strain>
    </source>
</reference>
<evidence type="ECO:0000256" key="2">
    <source>
        <dbReference type="SAM" id="MobiDB-lite"/>
    </source>
</evidence>
<feature type="compositionally biased region" description="Polar residues" evidence="2">
    <location>
        <begin position="717"/>
        <end position="726"/>
    </location>
</feature>
<protein>
    <recommendedName>
        <fullName evidence="3">Myb-like domain-containing protein</fullName>
    </recommendedName>
</protein>
<feature type="region of interest" description="Disordered" evidence="2">
    <location>
        <begin position="909"/>
        <end position="949"/>
    </location>
</feature>
<evidence type="ECO:0000259" key="3">
    <source>
        <dbReference type="PROSITE" id="PS50090"/>
    </source>
</evidence>
<dbReference type="PANTHER" id="PTHR46734">
    <property type="entry name" value="TELOMERIC REPEAT-BINDING FACTOR 1 TERF1"/>
    <property type="match status" value="1"/>
</dbReference>
<feature type="compositionally biased region" description="Low complexity" evidence="2">
    <location>
        <begin position="128"/>
        <end position="139"/>
    </location>
</feature>
<feature type="domain" description="Myb-like" evidence="3">
    <location>
        <begin position="280"/>
        <end position="332"/>
    </location>
</feature>
<feature type="compositionally biased region" description="Low complexity" evidence="2">
    <location>
        <begin position="727"/>
        <end position="745"/>
    </location>
</feature>
<sequence>MESRIATLLGDSSSSSSLDRAGQDALPILPPPSLAPRRPPHPLEPNATVNNEEALNTASKQQQKRQKPSVPIAGVLNHETPTPNVVVPTVPTASPSSLPPFSGRLSDLLLDPSQQHVNKKRRLDDHGTSSSSTTTTTTTNNAPVLSTADRSDNKLKLPEPTQQPSKKTPKRPRIPPLLQGLHHPPPLPEKAFPPITGEGSGFGRDIGERAGVRSPVHLSKIEERESRTDVNREDATSAQVQKDGRETNSKLAAVSTSDKENRDLPADSPAPTTEKTSKTKETRKRNKWSDQETKDLLVGVSRFGIGNWKKILTCEDFTFNQRTTIDLKDRFRVCCPGEGLKLRKPRRKHNPVEAPTQVAPSASAPSSSTASTSQDVETTSDATTFSKTVVRSYRSRTESDRKGPADLAKLGIHAPFIKRKRRERREFTQADDANLLIGFEKYNTSWHLMRDDTALGFKGRHATDLRDRFRIRYPEKFAGAGCKPKSKDEAMLKEKRNAMVAAGTHAASTVEKQKDAGDEEIVDSTSQSSRSKEPNGNTKPRVNTTTTPPSSSKTTASSQTALPTATSSSSLAPSASRPLYRSLTYTHGLPFPNPLIPDSDSNDNDDADEIDSPIVLSRNILQWVETHPLQTTNTTASTSGSMSNNLLSVMSSFNSGSTMESAHLPTFHGLSADGIDTDGTFTHAHAPMSLLTSTVPSMALSSMSSSTTHPQSSFGSTQHTPNTNGVSISTTTPSSSFSSHTTNPSKHTPASIPHNHRRTHIVANDSANHLLRTPNLPTMMYPPVPESSARSSLHNLPPPAHLLSGLDYHGYDGRVHPGPTPHPATGEGVQASGFVLQQQQQQQVDEYGAASTGSGGSGGASIGNTGPFLFTALPPSALTAGAMGTMGVGVGVGLHVGFDMSATLAPMVSSGSHPGTGSGSGASGGGMARGSGFHLDRELMDTGGSGVGK</sequence>
<dbReference type="EMBL" id="CAOQHR010000007">
    <property type="protein sequence ID" value="CAI6336806.1"/>
    <property type="molecule type" value="Genomic_DNA"/>
</dbReference>
<dbReference type="Gene3D" id="1.10.246.220">
    <property type="match status" value="1"/>
</dbReference>
<feature type="compositionally biased region" description="Low complexity" evidence="2">
    <location>
        <begin position="700"/>
        <end position="716"/>
    </location>
</feature>
<feature type="compositionally biased region" description="Low complexity" evidence="2">
    <location>
        <begin position="544"/>
        <end position="575"/>
    </location>
</feature>
<name>A0A9W4UKZ8_9PLEO</name>
<feature type="region of interest" description="Disordered" evidence="2">
    <location>
        <begin position="341"/>
        <end position="380"/>
    </location>
</feature>
<dbReference type="AlphaFoldDB" id="A0A9W4UKZ8"/>
<keyword evidence="1" id="KW-0539">Nucleus</keyword>
<dbReference type="SUPFAM" id="SSF46689">
    <property type="entry name" value="Homeodomain-like"/>
    <property type="match status" value="2"/>
</dbReference>
<organism evidence="4 5">
    <name type="scientific">Periconia digitata</name>
    <dbReference type="NCBI Taxonomy" id="1303443"/>
    <lineage>
        <taxon>Eukaryota</taxon>
        <taxon>Fungi</taxon>
        <taxon>Dikarya</taxon>
        <taxon>Ascomycota</taxon>
        <taxon>Pezizomycotina</taxon>
        <taxon>Dothideomycetes</taxon>
        <taxon>Pleosporomycetidae</taxon>
        <taxon>Pleosporales</taxon>
        <taxon>Massarineae</taxon>
        <taxon>Periconiaceae</taxon>
        <taxon>Periconia</taxon>
    </lineage>
</organism>
<evidence type="ECO:0000313" key="4">
    <source>
        <dbReference type="EMBL" id="CAI6336806.1"/>
    </source>
</evidence>
<feature type="compositionally biased region" description="Low complexity" evidence="2">
    <location>
        <begin position="359"/>
        <end position="373"/>
    </location>
</feature>
<dbReference type="SMART" id="SM00717">
    <property type="entry name" value="SANT"/>
    <property type="match status" value="2"/>
</dbReference>
<accession>A0A9W4UKZ8</accession>
<dbReference type="PANTHER" id="PTHR46734:SF1">
    <property type="entry name" value="TELOMERIC REPEAT-BINDING FACTOR 1"/>
    <property type="match status" value="1"/>
</dbReference>
<dbReference type="InterPro" id="IPR009057">
    <property type="entry name" value="Homeodomain-like_sf"/>
</dbReference>
<dbReference type="PROSITE" id="PS50090">
    <property type="entry name" value="MYB_LIKE"/>
    <property type="match status" value="1"/>
</dbReference>
<feature type="compositionally biased region" description="Gly residues" evidence="2">
    <location>
        <begin position="914"/>
        <end position="929"/>
    </location>
</feature>
<comment type="caution">
    <text evidence="4">The sequence shown here is derived from an EMBL/GenBank/DDBJ whole genome shotgun (WGS) entry which is preliminary data.</text>
</comment>
<feature type="compositionally biased region" description="Basic and acidic residues" evidence="2">
    <location>
        <begin position="219"/>
        <end position="235"/>
    </location>
</feature>
<evidence type="ECO:0000256" key="1">
    <source>
        <dbReference type="ARBA" id="ARBA00023242"/>
    </source>
</evidence>
<dbReference type="InterPro" id="IPR052450">
    <property type="entry name" value="TRBD-Containing_Protein"/>
</dbReference>
<evidence type="ECO:0000313" key="5">
    <source>
        <dbReference type="Proteomes" id="UP001152607"/>
    </source>
</evidence>
<proteinExistence type="predicted"/>
<dbReference type="Gene3D" id="1.10.10.60">
    <property type="entry name" value="Homeodomain-like"/>
    <property type="match status" value="1"/>
</dbReference>
<feature type="compositionally biased region" description="Low complexity" evidence="2">
    <location>
        <begin position="837"/>
        <end position="852"/>
    </location>
</feature>
<feature type="compositionally biased region" description="Polar residues" evidence="2">
    <location>
        <begin position="523"/>
        <end position="543"/>
    </location>
</feature>
<dbReference type="InterPro" id="IPR001005">
    <property type="entry name" value="SANT/Myb"/>
</dbReference>
<dbReference type="CDD" id="cd11660">
    <property type="entry name" value="SANT_TRF"/>
    <property type="match status" value="1"/>
</dbReference>
<keyword evidence="5" id="KW-1185">Reference proteome</keyword>
<feature type="region of interest" description="Disordered" evidence="2">
    <location>
        <begin position="502"/>
        <end position="575"/>
    </location>
</feature>
<dbReference type="OrthoDB" id="608866at2759"/>
<dbReference type="Proteomes" id="UP001152607">
    <property type="component" value="Unassembled WGS sequence"/>
</dbReference>
<feature type="compositionally biased region" description="Low complexity" evidence="2">
    <location>
        <begin position="80"/>
        <end position="100"/>
    </location>
</feature>